<gene>
    <name evidence="1" type="ORF">NC653_021933</name>
</gene>
<comment type="caution">
    <text evidence="1">The sequence shown here is derived from an EMBL/GenBank/DDBJ whole genome shotgun (WGS) entry which is preliminary data.</text>
</comment>
<proteinExistence type="predicted"/>
<dbReference type="EMBL" id="JAQIZT010000008">
    <property type="protein sequence ID" value="KAJ6989195.1"/>
    <property type="molecule type" value="Genomic_DNA"/>
</dbReference>
<evidence type="ECO:0000313" key="2">
    <source>
        <dbReference type="Proteomes" id="UP001164929"/>
    </source>
</evidence>
<dbReference type="Proteomes" id="UP001164929">
    <property type="component" value="Chromosome 8"/>
</dbReference>
<protein>
    <submittedName>
        <fullName evidence="1">Uncharacterized protein</fullName>
    </submittedName>
</protein>
<keyword evidence="2" id="KW-1185">Reference proteome</keyword>
<evidence type="ECO:0000313" key="1">
    <source>
        <dbReference type="EMBL" id="KAJ6989195.1"/>
    </source>
</evidence>
<dbReference type="AlphaFoldDB" id="A0AAD6QF37"/>
<accession>A0AAD6QF37</accession>
<sequence length="80" mass="9305">MGGIEPPRHRGELVRVVEEEELKLVILERFLILRSLDDDIYSLPAPRSRRPPGHFYPNLNQRIIWIAMNDMYGVSCNDAD</sequence>
<reference evidence="1" key="1">
    <citation type="journal article" date="2023" name="Mol. Ecol. Resour.">
        <title>Chromosome-level genome assembly of a triploid poplar Populus alba 'Berolinensis'.</title>
        <authorList>
            <person name="Chen S."/>
            <person name="Yu Y."/>
            <person name="Wang X."/>
            <person name="Wang S."/>
            <person name="Zhang T."/>
            <person name="Zhou Y."/>
            <person name="He R."/>
            <person name="Meng N."/>
            <person name="Wang Y."/>
            <person name="Liu W."/>
            <person name="Liu Z."/>
            <person name="Liu J."/>
            <person name="Guo Q."/>
            <person name="Huang H."/>
            <person name="Sederoff R.R."/>
            <person name="Wang G."/>
            <person name="Qu G."/>
            <person name="Chen S."/>
        </authorList>
    </citation>
    <scope>NUCLEOTIDE SEQUENCE</scope>
    <source>
        <strain evidence="1">SC-2020</strain>
    </source>
</reference>
<name>A0AAD6QF37_9ROSI</name>
<organism evidence="1 2">
    <name type="scientific">Populus alba x Populus x berolinensis</name>
    <dbReference type="NCBI Taxonomy" id="444605"/>
    <lineage>
        <taxon>Eukaryota</taxon>
        <taxon>Viridiplantae</taxon>
        <taxon>Streptophyta</taxon>
        <taxon>Embryophyta</taxon>
        <taxon>Tracheophyta</taxon>
        <taxon>Spermatophyta</taxon>
        <taxon>Magnoliopsida</taxon>
        <taxon>eudicotyledons</taxon>
        <taxon>Gunneridae</taxon>
        <taxon>Pentapetalae</taxon>
        <taxon>rosids</taxon>
        <taxon>fabids</taxon>
        <taxon>Malpighiales</taxon>
        <taxon>Salicaceae</taxon>
        <taxon>Saliceae</taxon>
        <taxon>Populus</taxon>
    </lineage>
</organism>